<dbReference type="AlphaFoldDB" id="A0A1B7LXU0"/>
<gene>
    <name evidence="8" type="ORF">A6F49_14300</name>
</gene>
<dbReference type="Proteomes" id="UP000078292">
    <property type="component" value="Unassembled WGS sequence"/>
</dbReference>
<organism evidence="8 9">
    <name type="scientific">Enteractinococcus helveticum</name>
    <dbReference type="NCBI Taxonomy" id="1837282"/>
    <lineage>
        <taxon>Bacteria</taxon>
        <taxon>Bacillati</taxon>
        <taxon>Actinomycetota</taxon>
        <taxon>Actinomycetes</taxon>
        <taxon>Micrococcales</taxon>
        <taxon>Micrococcaceae</taxon>
    </lineage>
</organism>
<dbReference type="EMBL" id="LXEY01000021">
    <property type="protein sequence ID" value="OAV60006.1"/>
    <property type="molecule type" value="Genomic_DNA"/>
</dbReference>
<comment type="subcellular location">
    <subcellularLocation>
        <location evidence="1">Cell membrane</location>
        <topology evidence="1">Multi-pass membrane protein</topology>
    </subcellularLocation>
</comment>
<evidence type="ECO:0000313" key="8">
    <source>
        <dbReference type="EMBL" id="OAV60006.1"/>
    </source>
</evidence>
<accession>A0A1B7LXU0</accession>
<feature type="domain" description="Cardiolipin synthase N-terminal" evidence="7">
    <location>
        <begin position="8"/>
        <end position="43"/>
    </location>
</feature>
<dbReference type="GO" id="GO:0005886">
    <property type="term" value="C:plasma membrane"/>
    <property type="evidence" value="ECO:0007669"/>
    <property type="project" value="UniProtKB-SubCell"/>
</dbReference>
<keyword evidence="9" id="KW-1185">Reference proteome</keyword>
<proteinExistence type="predicted"/>
<keyword evidence="4 6" id="KW-1133">Transmembrane helix</keyword>
<name>A0A1B7LXU0_9MICC</name>
<comment type="caution">
    <text evidence="8">The sequence shown here is derived from an EMBL/GenBank/DDBJ whole genome shotgun (WGS) entry which is preliminary data.</text>
</comment>
<evidence type="ECO:0000256" key="4">
    <source>
        <dbReference type="ARBA" id="ARBA00022989"/>
    </source>
</evidence>
<feature type="transmembrane region" description="Helical" evidence="6">
    <location>
        <begin position="22"/>
        <end position="42"/>
    </location>
</feature>
<keyword evidence="5 6" id="KW-0472">Membrane</keyword>
<keyword evidence="3 6" id="KW-0812">Transmembrane</keyword>
<evidence type="ECO:0000313" key="9">
    <source>
        <dbReference type="Proteomes" id="UP000078292"/>
    </source>
</evidence>
<keyword evidence="2" id="KW-1003">Cell membrane</keyword>
<sequence length="104" mass="11476">MTLFFIMSDLVRDRKLHGWVKALWLVFIIFLPFLTALVYLIVRGGGMGERATKRADDTREVTTAYIRGVTGGAAADIAQAKQLLDDGASTAEEYAILKQKALQS</sequence>
<evidence type="ECO:0000256" key="2">
    <source>
        <dbReference type="ARBA" id="ARBA00022475"/>
    </source>
</evidence>
<reference evidence="8 9" key="1">
    <citation type="submission" date="2016-04" db="EMBL/GenBank/DDBJ databases">
        <title>First whole genome shotgun sequence of the bacterium Enteractinococcus sp. strain UASWS1574.</title>
        <authorList>
            <person name="Crovadore J."/>
            <person name="Chablais R."/>
            <person name="Lefort F."/>
        </authorList>
    </citation>
    <scope>NUCLEOTIDE SEQUENCE [LARGE SCALE GENOMIC DNA]</scope>
    <source>
        <strain evidence="8 9">UASWS1574</strain>
    </source>
</reference>
<evidence type="ECO:0000259" key="7">
    <source>
        <dbReference type="Pfam" id="PF13396"/>
    </source>
</evidence>
<evidence type="ECO:0000256" key="6">
    <source>
        <dbReference type="SAM" id="Phobius"/>
    </source>
</evidence>
<evidence type="ECO:0000256" key="1">
    <source>
        <dbReference type="ARBA" id="ARBA00004651"/>
    </source>
</evidence>
<protein>
    <recommendedName>
        <fullName evidence="7">Cardiolipin synthase N-terminal domain-containing protein</fullName>
    </recommendedName>
</protein>
<dbReference type="STRING" id="1837282.A6F49_14300"/>
<evidence type="ECO:0000256" key="5">
    <source>
        <dbReference type="ARBA" id="ARBA00023136"/>
    </source>
</evidence>
<evidence type="ECO:0000256" key="3">
    <source>
        <dbReference type="ARBA" id="ARBA00022692"/>
    </source>
</evidence>
<dbReference type="OrthoDB" id="7596142at2"/>
<dbReference type="InterPro" id="IPR027379">
    <property type="entry name" value="CLS_N"/>
</dbReference>
<dbReference type="Pfam" id="PF13396">
    <property type="entry name" value="PLDc_N"/>
    <property type="match status" value="1"/>
</dbReference>